<evidence type="ECO:0000313" key="9">
    <source>
        <dbReference type="Proteomes" id="UP001189429"/>
    </source>
</evidence>
<accession>A0ABN9RWW1</accession>
<dbReference type="InterPro" id="IPR000719">
    <property type="entry name" value="Prot_kinase_dom"/>
</dbReference>
<gene>
    <name evidence="8" type="ORF">PCOR1329_LOCUS24427</name>
</gene>
<sequence>DTNEVVAIKKFKESEEDEAVRKTTLREVKILRIMKHENIVQLKEAFRRKGKLYLVFEFVEKSMLDILEEKSSGVEVETVRLLTFQLLRAIEYCHRHDVIHRDIKPENLL</sequence>
<dbReference type="Gene3D" id="3.30.200.20">
    <property type="entry name" value="Phosphorylase Kinase, domain 1"/>
    <property type="match status" value="1"/>
</dbReference>
<keyword evidence="2" id="KW-0067">ATP-binding</keyword>
<dbReference type="PANTHER" id="PTHR24056:SF111">
    <property type="entry name" value="CYCLIN-DEPENDENT KINASE-LIKE 5"/>
    <property type="match status" value="1"/>
</dbReference>
<evidence type="ECO:0000313" key="8">
    <source>
        <dbReference type="EMBL" id="CAK0823857.1"/>
    </source>
</evidence>
<evidence type="ECO:0000256" key="2">
    <source>
        <dbReference type="ARBA" id="ARBA00022840"/>
    </source>
</evidence>
<evidence type="ECO:0000256" key="6">
    <source>
        <dbReference type="ARBA" id="ARBA00042858"/>
    </source>
</evidence>
<comment type="caution">
    <text evidence="8">The sequence shown here is derived from an EMBL/GenBank/DDBJ whole genome shotgun (WGS) entry which is preliminary data.</text>
</comment>
<name>A0ABN9RWW1_9DINO</name>
<keyword evidence="1" id="KW-0547">Nucleotide-binding</keyword>
<evidence type="ECO:0000256" key="4">
    <source>
        <dbReference type="ARBA" id="ARBA00039612"/>
    </source>
</evidence>
<protein>
    <recommendedName>
        <fullName evidence="4">Cyclin-dependent kinase 2 homolog</fullName>
    </recommendedName>
    <alternativeName>
        <fullName evidence="5">Cell division control protein 2 homolog</fullName>
    </alternativeName>
    <alternativeName>
        <fullName evidence="6">cdc2-related kinase 2</fullName>
    </alternativeName>
</protein>
<proteinExistence type="predicted"/>
<keyword evidence="9" id="KW-1185">Reference proteome</keyword>
<dbReference type="SMART" id="SM00220">
    <property type="entry name" value="S_TKc"/>
    <property type="match status" value="1"/>
</dbReference>
<dbReference type="EMBL" id="CAUYUJ010008412">
    <property type="protein sequence ID" value="CAK0823857.1"/>
    <property type="molecule type" value="Genomic_DNA"/>
</dbReference>
<dbReference type="PROSITE" id="PS50011">
    <property type="entry name" value="PROTEIN_KINASE_DOM"/>
    <property type="match status" value="1"/>
</dbReference>
<dbReference type="Gene3D" id="1.10.510.10">
    <property type="entry name" value="Transferase(Phosphotransferase) domain 1"/>
    <property type="match status" value="1"/>
</dbReference>
<dbReference type="Proteomes" id="UP001189429">
    <property type="component" value="Unassembled WGS sequence"/>
</dbReference>
<comment type="subunit">
    <text evidence="3">May form a complex composed of at least the catalytic subunit CRK2 and a cyclin.</text>
</comment>
<feature type="non-terminal residue" evidence="8">
    <location>
        <position position="1"/>
    </location>
</feature>
<evidence type="ECO:0000259" key="7">
    <source>
        <dbReference type="PROSITE" id="PS50011"/>
    </source>
</evidence>
<evidence type="ECO:0000256" key="1">
    <source>
        <dbReference type="ARBA" id="ARBA00022741"/>
    </source>
</evidence>
<reference evidence="8" key="1">
    <citation type="submission" date="2023-10" db="EMBL/GenBank/DDBJ databases">
        <authorList>
            <person name="Chen Y."/>
            <person name="Shah S."/>
            <person name="Dougan E. K."/>
            <person name="Thang M."/>
            <person name="Chan C."/>
        </authorList>
    </citation>
    <scope>NUCLEOTIDE SEQUENCE [LARGE SCALE GENOMIC DNA]</scope>
</reference>
<dbReference type="SUPFAM" id="SSF56112">
    <property type="entry name" value="Protein kinase-like (PK-like)"/>
    <property type="match status" value="1"/>
</dbReference>
<dbReference type="InterPro" id="IPR050108">
    <property type="entry name" value="CDK"/>
</dbReference>
<dbReference type="Pfam" id="PF00069">
    <property type="entry name" value="Pkinase"/>
    <property type="match status" value="1"/>
</dbReference>
<organism evidence="8 9">
    <name type="scientific">Prorocentrum cordatum</name>
    <dbReference type="NCBI Taxonomy" id="2364126"/>
    <lineage>
        <taxon>Eukaryota</taxon>
        <taxon>Sar</taxon>
        <taxon>Alveolata</taxon>
        <taxon>Dinophyceae</taxon>
        <taxon>Prorocentrales</taxon>
        <taxon>Prorocentraceae</taxon>
        <taxon>Prorocentrum</taxon>
    </lineage>
</organism>
<feature type="domain" description="Protein kinase" evidence="7">
    <location>
        <begin position="1"/>
        <end position="109"/>
    </location>
</feature>
<feature type="non-terminal residue" evidence="8">
    <location>
        <position position="109"/>
    </location>
</feature>
<dbReference type="InterPro" id="IPR011009">
    <property type="entry name" value="Kinase-like_dom_sf"/>
</dbReference>
<dbReference type="PANTHER" id="PTHR24056">
    <property type="entry name" value="CELL DIVISION PROTEIN KINASE"/>
    <property type="match status" value="1"/>
</dbReference>
<evidence type="ECO:0000256" key="3">
    <source>
        <dbReference type="ARBA" id="ARBA00038543"/>
    </source>
</evidence>
<evidence type="ECO:0000256" key="5">
    <source>
        <dbReference type="ARBA" id="ARBA00041902"/>
    </source>
</evidence>